<dbReference type="InterPro" id="IPR026371">
    <property type="entry name" value="PGF_CTERM"/>
</dbReference>
<feature type="domain" description="PGF-CTERM archaeal protein-sorting signal" evidence="3">
    <location>
        <begin position="72"/>
        <end position="87"/>
    </location>
</feature>
<keyword evidence="1" id="KW-0732">Signal</keyword>
<evidence type="ECO:0000256" key="2">
    <source>
        <dbReference type="SAM" id="Phobius"/>
    </source>
</evidence>
<evidence type="ECO:0000313" key="4">
    <source>
        <dbReference type="EMBL" id="QNO53338.1"/>
    </source>
</evidence>
<dbReference type="EMBL" id="MT631538">
    <property type="protein sequence ID" value="QNO53338.1"/>
    <property type="molecule type" value="Genomic_DNA"/>
</dbReference>
<keyword evidence="2" id="KW-0472">Membrane</keyword>
<proteinExistence type="predicted"/>
<keyword evidence="2" id="KW-0812">Transmembrane</keyword>
<evidence type="ECO:0000256" key="1">
    <source>
        <dbReference type="ARBA" id="ARBA00022729"/>
    </source>
</evidence>
<sequence>MFNIEYENYFFRFSTSFSFLSHIRRTDTPPLMLLPPIPLRILARLTTEWVGVGAVTATATPTAAVATPASKVPGFEAIFAAVSLLIVYAMVFRKKGKRSE</sequence>
<evidence type="ECO:0000259" key="3">
    <source>
        <dbReference type="Pfam" id="PF18204"/>
    </source>
</evidence>
<feature type="transmembrane region" description="Helical" evidence="2">
    <location>
        <begin position="74"/>
        <end position="92"/>
    </location>
</feature>
<keyword evidence="2" id="KW-1133">Transmembrane helix</keyword>
<accession>A0A7G9YZA4</accession>
<organism evidence="4">
    <name type="scientific">Candidatus Methanophagaceae archaeon ANME-1 ERB6</name>
    <dbReference type="NCBI Taxonomy" id="2759912"/>
    <lineage>
        <taxon>Archaea</taxon>
        <taxon>Methanobacteriati</taxon>
        <taxon>Methanobacteriota</taxon>
        <taxon>Stenosarchaea group</taxon>
        <taxon>Methanomicrobia</taxon>
        <taxon>Candidatus Methanophagales</taxon>
        <taxon>Candidatus Methanophagaceae</taxon>
    </lineage>
</organism>
<protein>
    <recommendedName>
        <fullName evidence="3">PGF-CTERM archaeal protein-sorting signal domain-containing protein</fullName>
    </recommendedName>
</protein>
<dbReference type="AlphaFoldDB" id="A0A7G9YZA4"/>
<dbReference type="Pfam" id="PF18204">
    <property type="entry name" value="PGF-CTERM"/>
    <property type="match status" value="1"/>
</dbReference>
<reference evidence="4" key="1">
    <citation type="submission" date="2020-06" db="EMBL/GenBank/DDBJ databases">
        <title>Unique genomic features of the anaerobic methanotrophic archaea.</title>
        <authorList>
            <person name="Chadwick G.L."/>
            <person name="Skennerton C.T."/>
            <person name="Laso-Perez R."/>
            <person name="Leu A.O."/>
            <person name="Speth D.R."/>
            <person name="Yu H."/>
            <person name="Morgan-Lang C."/>
            <person name="Hatzenpichler R."/>
            <person name="Goudeau D."/>
            <person name="Malmstrom R."/>
            <person name="Brazelton W.J."/>
            <person name="Woyke T."/>
            <person name="Hallam S.J."/>
            <person name="Tyson G.W."/>
            <person name="Wegener G."/>
            <person name="Boetius A."/>
            <person name="Orphan V."/>
        </authorList>
    </citation>
    <scope>NUCLEOTIDE SEQUENCE</scope>
</reference>
<gene>
    <name evidence="4" type="ORF">GMAEILFI_00010</name>
</gene>
<name>A0A7G9YZA4_9EURY</name>